<gene>
    <name evidence="2" type="ORF">SAMN05216195_115107</name>
</gene>
<evidence type="ECO:0000313" key="3">
    <source>
        <dbReference type="Proteomes" id="UP000199028"/>
    </source>
</evidence>
<keyword evidence="1" id="KW-1133">Transmembrane helix</keyword>
<organism evidence="2 3">
    <name type="scientific">Lentzea flaviverrucosa</name>
    <dbReference type="NCBI Taxonomy" id="200379"/>
    <lineage>
        <taxon>Bacteria</taxon>
        <taxon>Bacillati</taxon>
        <taxon>Actinomycetota</taxon>
        <taxon>Actinomycetes</taxon>
        <taxon>Pseudonocardiales</taxon>
        <taxon>Pseudonocardiaceae</taxon>
        <taxon>Lentzea</taxon>
    </lineage>
</organism>
<keyword evidence="3" id="KW-1185">Reference proteome</keyword>
<dbReference type="Proteomes" id="UP000199028">
    <property type="component" value="Unassembled WGS sequence"/>
</dbReference>
<keyword evidence="1" id="KW-0472">Membrane</keyword>
<accession>A0A1H9XJN2</accession>
<dbReference type="AlphaFoldDB" id="A0A1H9XJN2"/>
<evidence type="ECO:0000313" key="2">
    <source>
        <dbReference type="EMBL" id="SES46281.1"/>
    </source>
</evidence>
<keyword evidence="1" id="KW-0812">Transmembrane</keyword>
<reference evidence="3" key="1">
    <citation type="submission" date="2016-10" db="EMBL/GenBank/DDBJ databases">
        <authorList>
            <person name="Varghese N."/>
            <person name="Submissions S."/>
        </authorList>
    </citation>
    <scope>NUCLEOTIDE SEQUENCE [LARGE SCALE GENOMIC DNA]</scope>
    <source>
        <strain evidence="3">CGMCC 4.578</strain>
    </source>
</reference>
<name>A0A1H9XJN2_9PSEU</name>
<feature type="transmembrane region" description="Helical" evidence="1">
    <location>
        <begin position="17"/>
        <end position="40"/>
    </location>
</feature>
<sequence>MQVFVDRTGGRRVAARLVSWTVASGLIVFAAVVGGTLLGAW</sequence>
<protein>
    <submittedName>
        <fullName evidence="2">Uncharacterized protein</fullName>
    </submittedName>
</protein>
<evidence type="ECO:0000256" key="1">
    <source>
        <dbReference type="SAM" id="Phobius"/>
    </source>
</evidence>
<dbReference type="EMBL" id="FOFT01000015">
    <property type="protein sequence ID" value="SES46281.1"/>
    <property type="molecule type" value="Genomic_DNA"/>
</dbReference>
<proteinExistence type="predicted"/>